<dbReference type="InterPro" id="IPR043504">
    <property type="entry name" value="Peptidase_S1_PA_chymotrypsin"/>
</dbReference>
<dbReference type="InterPro" id="IPR001314">
    <property type="entry name" value="Peptidase_S1A"/>
</dbReference>
<dbReference type="AlphaFoldDB" id="A0AAE1ARF0"/>
<keyword evidence="2 5" id="KW-0378">Hydrolase</keyword>
<evidence type="ECO:0000313" key="8">
    <source>
        <dbReference type="EMBL" id="KAK3792424.1"/>
    </source>
</evidence>
<dbReference type="InterPro" id="IPR001254">
    <property type="entry name" value="Trypsin_dom"/>
</dbReference>
<comment type="caution">
    <text evidence="8">The sequence shown here is derived from an EMBL/GenBank/DDBJ whole genome shotgun (WGS) entry which is preliminary data.</text>
</comment>
<dbReference type="InterPro" id="IPR018114">
    <property type="entry name" value="TRYPSIN_HIS"/>
</dbReference>
<evidence type="ECO:0000256" key="6">
    <source>
        <dbReference type="SAM" id="SignalP"/>
    </source>
</evidence>
<dbReference type="Gene3D" id="2.40.10.10">
    <property type="entry name" value="Trypsin-like serine proteases"/>
    <property type="match status" value="1"/>
</dbReference>
<dbReference type="InterPro" id="IPR009003">
    <property type="entry name" value="Peptidase_S1_PA"/>
</dbReference>
<keyword evidence="6" id="KW-0732">Signal</keyword>
<dbReference type="PRINTS" id="PR00722">
    <property type="entry name" value="CHYMOTRYPSIN"/>
</dbReference>
<dbReference type="InterPro" id="IPR016186">
    <property type="entry name" value="C-type_lectin-like/link_sf"/>
</dbReference>
<dbReference type="PROSITE" id="PS00135">
    <property type="entry name" value="TRYPSIN_SER"/>
    <property type="match status" value="1"/>
</dbReference>
<feature type="chain" id="PRO_5042008657" description="Peptidase S1 domain-containing protein" evidence="6">
    <location>
        <begin position="25"/>
        <end position="499"/>
    </location>
</feature>
<dbReference type="InterPro" id="IPR016187">
    <property type="entry name" value="CTDL_fold"/>
</dbReference>
<evidence type="ECO:0000256" key="1">
    <source>
        <dbReference type="ARBA" id="ARBA00022670"/>
    </source>
</evidence>
<dbReference type="GO" id="GO:0004252">
    <property type="term" value="F:serine-type endopeptidase activity"/>
    <property type="evidence" value="ECO:0007669"/>
    <property type="project" value="InterPro"/>
</dbReference>
<dbReference type="Pfam" id="PF00089">
    <property type="entry name" value="Trypsin"/>
    <property type="match status" value="1"/>
</dbReference>
<dbReference type="InterPro" id="IPR050127">
    <property type="entry name" value="Serine_Proteases_S1"/>
</dbReference>
<reference evidence="8" key="1">
    <citation type="journal article" date="2023" name="G3 (Bethesda)">
        <title>A reference genome for the long-term kleptoplast-retaining sea slug Elysia crispata morphotype clarki.</title>
        <authorList>
            <person name="Eastman K.E."/>
            <person name="Pendleton A.L."/>
            <person name="Shaikh M.A."/>
            <person name="Suttiyut T."/>
            <person name="Ogas R."/>
            <person name="Tomko P."/>
            <person name="Gavelis G."/>
            <person name="Widhalm J.R."/>
            <person name="Wisecaver J.H."/>
        </authorList>
    </citation>
    <scope>NUCLEOTIDE SEQUENCE</scope>
    <source>
        <strain evidence="8">ECLA1</strain>
    </source>
</reference>
<proteinExistence type="predicted"/>
<evidence type="ECO:0000256" key="4">
    <source>
        <dbReference type="ARBA" id="ARBA00023157"/>
    </source>
</evidence>
<sequence length="499" mass="56901">MWSSANLLITIWIFQSCVYRSCRARGNAFKEHITPSFRIPTSCDETCYHGFGKCYKLCKGARDIRAAAIECVREGATILNIELPGERLFISQLLRKKDSDEVIWYIGGKQIKGRWYWFYMIERKQKRGKPKYRIIKKPMFSENSQRMHPKRRKKCLTLIHLRGQTHSLLRNNWCRKRGGMNFICQKKITSLPVINSGVCGKKMVHSTRNISNSSASTGKIIQKIVGSSGVIRGEHPWQARLTNYDAVSGWGNHKGGATILSEYWLLTAAHCLSSSEDRFSLRVVVGDHNRIKWDEGEQMFEVDQVVKHRKYIDGKLDYDVALVKVKPQNGRGIVFNQYAQPACLPSAKTDYKPGLKCSISGWGRITYNSPFAIELRAATAPLVDKSTCERLVNHGKKRRFFRKRRMICAGFPTVNGIDSSEGDSGGPLVCPVDGLYTVMGVTAFGIKPFGENPGVYSSVQAYLPWINKIIKRNSRKIQKRHSKRRKPKSLLRVAKERRY</sequence>
<dbReference type="CDD" id="cd00037">
    <property type="entry name" value="CLECT"/>
    <property type="match status" value="1"/>
</dbReference>
<dbReference type="SUPFAM" id="SSF50494">
    <property type="entry name" value="Trypsin-like serine proteases"/>
    <property type="match status" value="1"/>
</dbReference>
<dbReference type="Gene3D" id="3.10.100.10">
    <property type="entry name" value="Mannose-Binding Protein A, subunit A"/>
    <property type="match status" value="1"/>
</dbReference>
<dbReference type="SUPFAM" id="SSF56436">
    <property type="entry name" value="C-type lectin-like"/>
    <property type="match status" value="1"/>
</dbReference>
<evidence type="ECO:0000313" key="9">
    <source>
        <dbReference type="Proteomes" id="UP001283361"/>
    </source>
</evidence>
<dbReference type="PROSITE" id="PS50240">
    <property type="entry name" value="TRYPSIN_DOM"/>
    <property type="match status" value="1"/>
</dbReference>
<feature type="domain" description="Peptidase S1" evidence="7">
    <location>
        <begin position="224"/>
        <end position="471"/>
    </location>
</feature>
<name>A0AAE1ARF0_9GAST</name>
<dbReference type="Proteomes" id="UP001283361">
    <property type="component" value="Unassembled WGS sequence"/>
</dbReference>
<dbReference type="GO" id="GO:0006508">
    <property type="term" value="P:proteolysis"/>
    <property type="evidence" value="ECO:0007669"/>
    <property type="project" value="UniProtKB-KW"/>
</dbReference>
<feature type="signal peptide" evidence="6">
    <location>
        <begin position="1"/>
        <end position="24"/>
    </location>
</feature>
<dbReference type="GO" id="GO:0005615">
    <property type="term" value="C:extracellular space"/>
    <property type="evidence" value="ECO:0007669"/>
    <property type="project" value="TreeGrafter"/>
</dbReference>
<dbReference type="InterPro" id="IPR033116">
    <property type="entry name" value="TRYPSIN_SER"/>
</dbReference>
<evidence type="ECO:0000256" key="3">
    <source>
        <dbReference type="ARBA" id="ARBA00022825"/>
    </source>
</evidence>
<keyword evidence="3 5" id="KW-0720">Serine protease</keyword>
<dbReference type="PANTHER" id="PTHR24264:SF54">
    <property type="entry name" value="PEPTIDASE S1 DOMAIN-CONTAINING PROTEIN"/>
    <property type="match status" value="1"/>
</dbReference>
<organism evidence="8 9">
    <name type="scientific">Elysia crispata</name>
    <name type="common">lettuce slug</name>
    <dbReference type="NCBI Taxonomy" id="231223"/>
    <lineage>
        <taxon>Eukaryota</taxon>
        <taxon>Metazoa</taxon>
        <taxon>Spiralia</taxon>
        <taxon>Lophotrochozoa</taxon>
        <taxon>Mollusca</taxon>
        <taxon>Gastropoda</taxon>
        <taxon>Heterobranchia</taxon>
        <taxon>Euthyneura</taxon>
        <taxon>Panpulmonata</taxon>
        <taxon>Sacoglossa</taxon>
        <taxon>Placobranchoidea</taxon>
        <taxon>Plakobranchidae</taxon>
        <taxon>Elysia</taxon>
    </lineage>
</organism>
<evidence type="ECO:0000256" key="2">
    <source>
        <dbReference type="ARBA" id="ARBA00022801"/>
    </source>
</evidence>
<dbReference type="FunFam" id="2.40.10.10:FF:000068">
    <property type="entry name" value="transmembrane protease serine 2"/>
    <property type="match status" value="1"/>
</dbReference>
<keyword evidence="4" id="KW-1015">Disulfide bond</keyword>
<dbReference type="PANTHER" id="PTHR24264">
    <property type="entry name" value="TRYPSIN-RELATED"/>
    <property type="match status" value="1"/>
</dbReference>
<evidence type="ECO:0000256" key="5">
    <source>
        <dbReference type="RuleBase" id="RU363034"/>
    </source>
</evidence>
<accession>A0AAE1ARF0</accession>
<dbReference type="EMBL" id="JAWDGP010001377">
    <property type="protein sequence ID" value="KAK3792424.1"/>
    <property type="molecule type" value="Genomic_DNA"/>
</dbReference>
<keyword evidence="9" id="KW-1185">Reference proteome</keyword>
<dbReference type="CDD" id="cd00190">
    <property type="entry name" value="Tryp_SPc"/>
    <property type="match status" value="1"/>
</dbReference>
<dbReference type="PROSITE" id="PS00134">
    <property type="entry name" value="TRYPSIN_HIS"/>
    <property type="match status" value="1"/>
</dbReference>
<keyword evidence="1 5" id="KW-0645">Protease</keyword>
<gene>
    <name evidence="8" type="ORF">RRG08_045966</name>
</gene>
<protein>
    <recommendedName>
        <fullName evidence="7">Peptidase S1 domain-containing protein</fullName>
    </recommendedName>
</protein>
<dbReference type="SMART" id="SM00020">
    <property type="entry name" value="Tryp_SPc"/>
    <property type="match status" value="1"/>
</dbReference>
<evidence type="ECO:0000259" key="7">
    <source>
        <dbReference type="PROSITE" id="PS50240"/>
    </source>
</evidence>